<evidence type="ECO:0000256" key="3">
    <source>
        <dbReference type="PIRSR" id="PIRSR633199-1"/>
    </source>
</evidence>
<dbReference type="Proteomes" id="UP000002009">
    <property type="component" value="Chromosome 11"/>
</dbReference>
<accession>C1EDH2</accession>
<dbReference type="SUPFAM" id="SSF55909">
    <property type="entry name" value="Pentein"/>
    <property type="match status" value="1"/>
</dbReference>
<name>C1EDH2_MICCC</name>
<sequence length="315" mass="33101">MAPTPTCVLLTRGVSPGFAAAQRTEDDGGAPLSASAASAEHEKLVDKLRPHAGRVVSIDADDKHPDCVFVEDCVVALPSRGFFACNPHVTRRGEVAAVVGAAMGVSWPDVGPMFLRGLASERDGERIEGGDVLYVSGGRDTAHHYLVGVGNRSNAAGADALRTALRKCAVAAGALYEPMEESTLFLVHEVDLSGTGWLHLKSALTWAPNVGFVASDPACPVLERALACLDGCEDTAVNRIRDPAVIVPKHCPNVLALPGDVIFTHPNASEAIRARGAERGVVVVDAEQPELARADGALTCCAVVLDPDFRWGPNY</sequence>
<keyword evidence="2" id="KW-0378">Hydrolase</keyword>
<dbReference type="AlphaFoldDB" id="C1EDH2"/>
<dbReference type="GO" id="GO:0006525">
    <property type="term" value="P:arginine metabolic process"/>
    <property type="evidence" value="ECO:0007669"/>
    <property type="project" value="TreeGrafter"/>
</dbReference>
<evidence type="ECO:0000313" key="5">
    <source>
        <dbReference type="Proteomes" id="UP000002009"/>
    </source>
</evidence>
<evidence type="ECO:0000256" key="1">
    <source>
        <dbReference type="ARBA" id="ARBA00008532"/>
    </source>
</evidence>
<evidence type="ECO:0000313" key="4">
    <source>
        <dbReference type="EMBL" id="ACO66362.1"/>
    </source>
</evidence>
<proteinExistence type="inferred from homology"/>
<dbReference type="KEGG" id="mis:MICPUN_109104"/>
<dbReference type="GeneID" id="8247222"/>
<feature type="active site" description="Proton donor" evidence="3">
    <location>
        <position position="199"/>
    </location>
</feature>
<dbReference type="InParanoid" id="C1EDH2"/>
<dbReference type="Gene3D" id="3.75.10.10">
    <property type="entry name" value="L-arginine/glycine Amidinotransferase, Chain A"/>
    <property type="match status" value="1"/>
</dbReference>
<evidence type="ECO:0000256" key="2">
    <source>
        <dbReference type="ARBA" id="ARBA00022801"/>
    </source>
</evidence>
<dbReference type="EMBL" id="CP001330">
    <property type="protein sequence ID" value="ACO66362.1"/>
    <property type="molecule type" value="Genomic_DNA"/>
</dbReference>
<dbReference type="OMA" id="KNVCSMG"/>
<gene>
    <name evidence="4" type="ORF">MICPUN_109104</name>
</gene>
<keyword evidence="5" id="KW-1185">Reference proteome</keyword>
<organism evidence="4 5">
    <name type="scientific">Micromonas commoda (strain RCC299 / NOUM17 / CCMP2709)</name>
    <name type="common">Picoplanktonic green alga</name>
    <dbReference type="NCBI Taxonomy" id="296587"/>
    <lineage>
        <taxon>Eukaryota</taxon>
        <taxon>Viridiplantae</taxon>
        <taxon>Chlorophyta</taxon>
        <taxon>Mamiellophyceae</taxon>
        <taxon>Mamiellales</taxon>
        <taxon>Mamiellaceae</taxon>
        <taxon>Micromonas</taxon>
    </lineage>
</organism>
<dbReference type="OrthoDB" id="26679at2759"/>
<comment type="similarity">
    <text evidence="1">Belongs to the DDAH family.</text>
</comment>
<dbReference type="eggNOG" id="ENOG502QWPA">
    <property type="taxonomic scope" value="Eukaryota"/>
</dbReference>
<feature type="active site" description="Nucleophile" evidence="3">
    <location>
        <position position="300"/>
    </location>
</feature>
<reference evidence="4 5" key="1">
    <citation type="journal article" date="2009" name="Science">
        <title>Green evolution and dynamic adaptations revealed by genomes of the marine picoeukaryotes Micromonas.</title>
        <authorList>
            <person name="Worden A.Z."/>
            <person name="Lee J.H."/>
            <person name="Mock T."/>
            <person name="Rouze P."/>
            <person name="Simmons M.P."/>
            <person name="Aerts A.L."/>
            <person name="Allen A.E."/>
            <person name="Cuvelier M.L."/>
            <person name="Derelle E."/>
            <person name="Everett M.V."/>
            <person name="Foulon E."/>
            <person name="Grimwood J."/>
            <person name="Gundlach H."/>
            <person name="Henrissat B."/>
            <person name="Napoli C."/>
            <person name="McDonald S.M."/>
            <person name="Parker M.S."/>
            <person name="Rombauts S."/>
            <person name="Salamov A."/>
            <person name="Von Dassow P."/>
            <person name="Badger J.H."/>
            <person name="Coutinho P.M."/>
            <person name="Demir E."/>
            <person name="Dubchak I."/>
            <person name="Gentemann C."/>
            <person name="Eikrem W."/>
            <person name="Gready J.E."/>
            <person name="John U."/>
            <person name="Lanier W."/>
            <person name="Lindquist E.A."/>
            <person name="Lucas S."/>
            <person name="Mayer K.F."/>
            <person name="Moreau H."/>
            <person name="Not F."/>
            <person name="Otillar R."/>
            <person name="Panaud O."/>
            <person name="Pangilinan J."/>
            <person name="Paulsen I."/>
            <person name="Piegu B."/>
            <person name="Poliakov A."/>
            <person name="Robbens S."/>
            <person name="Schmutz J."/>
            <person name="Toulza E."/>
            <person name="Wyss T."/>
            <person name="Zelensky A."/>
            <person name="Zhou K."/>
            <person name="Armbrust E.V."/>
            <person name="Bhattacharya D."/>
            <person name="Goodenough U.W."/>
            <person name="Van de Peer Y."/>
            <person name="Grigoriev I.V."/>
        </authorList>
    </citation>
    <scope>NUCLEOTIDE SEQUENCE [LARGE SCALE GENOMIC DNA]</scope>
    <source>
        <strain evidence="5">RCC299 / NOUM17</strain>
    </source>
</reference>
<dbReference type="PANTHER" id="PTHR12737">
    <property type="entry name" value="DIMETHYLARGININE DIMETHYLAMINOHYDROLASE"/>
    <property type="match status" value="1"/>
</dbReference>
<dbReference type="RefSeq" id="XP_002505104.1">
    <property type="nucleotide sequence ID" value="XM_002505058.1"/>
</dbReference>
<dbReference type="PANTHER" id="PTHR12737:SF9">
    <property type="entry name" value="DIMETHYLARGININASE"/>
    <property type="match status" value="1"/>
</dbReference>
<dbReference type="GO" id="GO:0016597">
    <property type="term" value="F:amino acid binding"/>
    <property type="evidence" value="ECO:0007669"/>
    <property type="project" value="TreeGrafter"/>
</dbReference>
<dbReference type="GO" id="GO:0016403">
    <property type="term" value="F:dimethylargininase activity"/>
    <property type="evidence" value="ECO:0007669"/>
    <property type="project" value="TreeGrafter"/>
</dbReference>
<dbReference type="GO" id="GO:0000052">
    <property type="term" value="P:citrulline metabolic process"/>
    <property type="evidence" value="ECO:0007669"/>
    <property type="project" value="TreeGrafter"/>
</dbReference>
<protein>
    <submittedName>
        <fullName evidence="4">Uncharacterized protein</fullName>
    </submittedName>
</protein>
<dbReference type="InterPro" id="IPR033199">
    <property type="entry name" value="DDAH-like"/>
</dbReference>
<dbReference type="GO" id="GO:0045429">
    <property type="term" value="P:positive regulation of nitric oxide biosynthetic process"/>
    <property type="evidence" value="ECO:0007669"/>
    <property type="project" value="TreeGrafter"/>
</dbReference>